<reference evidence="3" key="1">
    <citation type="journal article" date="2017" name="Science">
        <title>Giant viruses with an expanded complement of translation system components.</title>
        <authorList>
            <person name="Schulz F."/>
            <person name="Yutin N."/>
            <person name="Ivanova N.N."/>
            <person name="Ortega D.R."/>
            <person name="Lee T.K."/>
            <person name="Vierheilig J."/>
            <person name="Daims H."/>
            <person name="Horn M."/>
            <person name="Wagner M."/>
            <person name="Jensen G.J."/>
            <person name="Kyrpides N.C."/>
            <person name="Koonin E.V."/>
            <person name="Woyke T."/>
        </authorList>
    </citation>
    <scope>NUCLEOTIDE SEQUENCE</scope>
    <source>
        <strain evidence="3">KNV1</strain>
    </source>
</reference>
<organism evidence="3">
    <name type="scientific">Klosneuvirus KNV1</name>
    <dbReference type="NCBI Taxonomy" id="1977640"/>
    <lineage>
        <taxon>Viruses</taxon>
        <taxon>Varidnaviria</taxon>
        <taxon>Bamfordvirae</taxon>
        <taxon>Nucleocytoviricota</taxon>
        <taxon>Megaviricetes</taxon>
        <taxon>Imitervirales</taxon>
        <taxon>Mimiviridae</taxon>
        <taxon>Klosneuvirinae</taxon>
        <taxon>Klosneuvirus</taxon>
    </lineage>
</organism>
<name>A0A1V0SJH4_9VIRU</name>
<evidence type="ECO:0000259" key="2">
    <source>
        <dbReference type="SMART" id="SM00465"/>
    </source>
</evidence>
<dbReference type="InterPro" id="IPR035901">
    <property type="entry name" value="GIY-YIG_endonuc_sf"/>
</dbReference>
<keyword evidence="1" id="KW-0175">Coiled coil</keyword>
<feature type="coiled-coil region" evidence="1">
    <location>
        <begin position="306"/>
        <end position="333"/>
    </location>
</feature>
<feature type="domain" description="GIY-YIG" evidence="2">
    <location>
        <begin position="6"/>
        <end position="101"/>
    </location>
</feature>
<feature type="domain" description="GIY-YIG" evidence="2">
    <location>
        <begin position="111"/>
        <end position="206"/>
    </location>
</feature>
<accession>A0A1V0SJH4</accession>
<dbReference type="SMART" id="SM00465">
    <property type="entry name" value="GIYc"/>
    <property type="match status" value="2"/>
</dbReference>
<dbReference type="EMBL" id="KY684109">
    <property type="protein sequence ID" value="ARF11778.1"/>
    <property type="molecule type" value="Genomic_DNA"/>
</dbReference>
<feature type="coiled-coil region" evidence="1">
    <location>
        <begin position="209"/>
        <end position="237"/>
    </location>
</feature>
<dbReference type="InterPro" id="IPR000305">
    <property type="entry name" value="GIY-YIG_endonuc"/>
</dbReference>
<gene>
    <name evidence="3" type="ORF">Klosneuvirus_2_214</name>
</gene>
<proteinExistence type="predicted"/>
<protein>
    <recommendedName>
        <fullName evidence="2">GIY-YIG domain-containing protein</fullName>
    </recommendedName>
</protein>
<sequence length="401" mass="48754">MVNYQNGKIYKIISNQIDKVYIGSTTQPLCERLALHRSTYKRYTDNKGHYMTSFELIKYDDAKIILLENYPCKNKEELCSKEQDWIDNTEQCVNKNTAKSTKTSNFVDYQNGKIYKLTSNQTTDIYIGSTAQKSLKSRLNAHKTVYKQCKDQNNLDEITSCKLVCYDDCKIELIENYPCNNSDELKKREGYWIKNTPNCVNKVIAGRTRQEYKRDNKEYLNEKNKEYNEKNKERLKEIYKQYRIENKDKISKYRKEYGQKNQERDKNYRKEYHIKNKEKNRLRMKKYREENKESISLKRRERYINNKEANEKYNEYRRNNREHIRHLANERNRKRSSYICECGSVIKVGIKRHERTYKHKNFIKIKQFHKMEEYLTQFNIEMDEIIKHLDSLETEYKTLFD</sequence>
<evidence type="ECO:0000313" key="3">
    <source>
        <dbReference type="EMBL" id="ARF11778.1"/>
    </source>
</evidence>
<evidence type="ECO:0000256" key="1">
    <source>
        <dbReference type="SAM" id="Coils"/>
    </source>
</evidence>
<dbReference type="SUPFAM" id="SSF82771">
    <property type="entry name" value="GIY-YIG endonuclease"/>
    <property type="match status" value="2"/>
</dbReference>
<dbReference type="Gene3D" id="3.40.1440.10">
    <property type="entry name" value="GIY-YIG endonuclease"/>
    <property type="match status" value="2"/>
</dbReference>